<accession>A0AAD1MA28</accession>
<protein>
    <submittedName>
        <fullName evidence="1">Uncharacterized protein</fullName>
    </submittedName>
</protein>
<dbReference type="KEGG" id="maic:MAIC_15400"/>
<evidence type="ECO:0000313" key="1">
    <source>
        <dbReference type="EMBL" id="BBX06737.1"/>
    </source>
</evidence>
<name>A0AAD1MA28_9MYCO</name>
<reference evidence="1 2" key="1">
    <citation type="journal article" date="2019" name="Emerg. Microbes Infect.">
        <title>Comprehensive subspecies identification of 175 nontuberculous mycobacteria species based on 7547 genomic profiles.</title>
        <authorList>
            <person name="Matsumoto Y."/>
            <person name="Kinjo T."/>
            <person name="Motooka D."/>
            <person name="Nabeya D."/>
            <person name="Jung N."/>
            <person name="Uechi K."/>
            <person name="Horii T."/>
            <person name="Iida T."/>
            <person name="Fujita J."/>
            <person name="Nakamura S."/>
        </authorList>
    </citation>
    <scope>NUCLEOTIDE SEQUENCE [LARGE SCALE GENOMIC DNA]</scope>
    <source>
        <strain evidence="1 2">JCM 6376</strain>
    </source>
</reference>
<dbReference type="EMBL" id="AP022561">
    <property type="protein sequence ID" value="BBX06737.1"/>
    <property type="molecule type" value="Genomic_DNA"/>
</dbReference>
<dbReference type="AlphaFoldDB" id="A0AAD1MA28"/>
<sequence length="74" mass="8320">MGSVMRVEADVMYVMSGIVYTRDELAAAIEAEAATLPPETWRSGEWNLADYMIEAEQVGIINRIYLDDDVDDYA</sequence>
<gene>
    <name evidence="1" type="ORF">MAIC_15400</name>
</gene>
<organism evidence="1 2">
    <name type="scientific">Mycolicibacterium aichiense</name>
    <dbReference type="NCBI Taxonomy" id="1799"/>
    <lineage>
        <taxon>Bacteria</taxon>
        <taxon>Bacillati</taxon>
        <taxon>Actinomycetota</taxon>
        <taxon>Actinomycetes</taxon>
        <taxon>Mycobacteriales</taxon>
        <taxon>Mycobacteriaceae</taxon>
        <taxon>Mycolicibacterium</taxon>
    </lineage>
</organism>
<keyword evidence="2" id="KW-1185">Reference proteome</keyword>
<dbReference type="RefSeq" id="WP_115316517.1">
    <property type="nucleotide sequence ID" value="NZ_JACKTJ010000015.1"/>
</dbReference>
<dbReference type="Proteomes" id="UP000467327">
    <property type="component" value="Chromosome"/>
</dbReference>
<evidence type="ECO:0000313" key="2">
    <source>
        <dbReference type="Proteomes" id="UP000467327"/>
    </source>
</evidence>
<proteinExistence type="predicted"/>